<protein>
    <submittedName>
        <fullName evidence="2">V2</fullName>
    </submittedName>
</protein>
<evidence type="ECO:0000313" key="2">
    <source>
        <dbReference type="EMBL" id="ABA39163.1"/>
    </source>
</evidence>
<dbReference type="EMBL" id="DQ192283">
    <property type="protein sequence ID" value="ABA39155.1"/>
    <property type="molecule type" value="Genomic_DNA"/>
</dbReference>
<sequence>MFCVCFTLKMVYFDLIRPMCSLRRLYRRLRLAALLRR</sequence>
<organismHost>
    <name type="scientific">Anser</name>
    <name type="common">geese</name>
    <dbReference type="NCBI Taxonomy" id="8842"/>
</organismHost>
<evidence type="ECO:0000313" key="4">
    <source>
        <dbReference type="Proteomes" id="UP000118864"/>
    </source>
</evidence>
<dbReference type="EMBL" id="DQ192285">
    <property type="protein sequence ID" value="ABA39163.1"/>
    <property type="molecule type" value="Genomic_DNA"/>
</dbReference>
<accession>Q3HUU0</accession>
<evidence type="ECO:0000313" key="3">
    <source>
        <dbReference type="Proteomes" id="UP000113515"/>
    </source>
</evidence>
<name>Q3HUU0_GOCV</name>
<organism evidence="2 4">
    <name type="scientific">Goose circovirus</name>
    <name type="common">GoCV</name>
    <dbReference type="NCBI Taxonomy" id="146032"/>
    <lineage>
        <taxon>Viruses</taxon>
        <taxon>Monodnaviria</taxon>
        <taxon>Shotokuvirae</taxon>
        <taxon>Cressdnaviricota</taxon>
        <taxon>Arfiviricetes</taxon>
        <taxon>Cirlivirales</taxon>
        <taxon>Circoviridae</taxon>
        <taxon>Circovirus</taxon>
        <taxon>Circovirus goose</taxon>
    </lineage>
</organism>
<reference evidence="3 4" key="1">
    <citation type="journal article" date="2007" name="Virus Genes">
        <title>Genome analysis and epidemiological investigation of goose circovirus detected in eastern China.</title>
        <authorList>
            <person name="Yu X."/>
            <person name="Zhu C."/>
            <person name="Zheng X."/>
            <person name="He S."/>
            <person name="Liu X."/>
        </authorList>
    </citation>
    <scope>NUCLEOTIDE SEQUENCE [LARGE SCALE GENOMIC DNA]</scope>
    <source>
        <strain evidence="1">Xs2</strain>
        <strain evidence="2">Xs4</strain>
    </source>
</reference>
<evidence type="ECO:0000313" key="1">
    <source>
        <dbReference type="EMBL" id="ABA39155.1"/>
    </source>
</evidence>
<dbReference type="Proteomes" id="UP000113515">
    <property type="component" value="Segment"/>
</dbReference>
<proteinExistence type="predicted"/>
<dbReference type="Proteomes" id="UP000118864">
    <property type="component" value="Segment"/>
</dbReference>